<dbReference type="Gene3D" id="2.60.40.10">
    <property type="entry name" value="Immunoglobulins"/>
    <property type="match status" value="1"/>
</dbReference>
<dbReference type="InterPro" id="IPR013783">
    <property type="entry name" value="Ig-like_fold"/>
</dbReference>
<dbReference type="PANTHER" id="PTHR46708:SF2">
    <property type="entry name" value="FIBRONECTIN TYPE-III DOMAIN-CONTAINING PROTEIN"/>
    <property type="match status" value="1"/>
</dbReference>
<organism evidence="4 5">
    <name type="scientific">Oncorhynchus kisutch</name>
    <name type="common">Coho salmon</name>
    <name type="synonym">Salmo kisutch</name>
    <dbReference type="NCBI Taxonomy" id="8019"/>
    <lineage>
        <taxon>Eukaryota</taxon>
        <taxon>Metazoa</taxon>
        <taxon>Chordata</taxon>
        <taxon>Craniata</taxon>
        <taxon>Vertebrata</taxon>
        <taxon>Euteleostomi</taxon>
        <taxon>Actinopterygii</taxon>
        <taxon>Neopterygii</taxon>
        <taxon>Teleostei</taxon>
        <taxon>Protacanthopterygii</taxon>
        <taxon>Salmoniformes</taxon>
        <taxon>Salmonidae</taxon>
        <taxon>Salmoninae</taxon>
        <taxon>Oncorhynchus</taxon>
    </lineage>
</organism>
<name>A0A8C7KUE9_ONCKI</name>
<dbReference type="AlphaFoldDB" id="A0A8C7KUE9"/>
<proteinExistence type="predicted"/>
<feature type="compositionally biased region" description="Basic and acidic residues" evidence="2">
    <location>
        <begin position="145"/>
        <end position="155"/>
    </location>
</feature>
<reference evidence="4" key="2">
    <citation type="submission" date="2025-09" db="UniProtKB">
        <authorList>
            <consortium name="Ensembl"/>
        </authorList>
    </citation>
    <scope>IDENTIFICATION</scope>
</reference>
<keyword evidence="1" id="KW-0677">Repeat</keyword>
<feature type="domain" description="Fibronectin type-III" evidence="3">
    <location>
        <begin position="42"/>
        <end position="137"/>
    </location>
</feature>
<evidence type="ECO:0000256" key="1">
    <source>
        <dbReference type="ARBA" id="ARBA00022737"/>
    </source>
</evidence>
<dbReference type="SUPFAM" id="SSF49265">
    <property type="entry name" value="Fibronectin type III"/>
    <property type="match status" value="1"/>
</dbReference>
<evidence type="ECO:0000256" key="2">
    <source>
        <dbReference type="SAM" id="MobiDB-lite"/>
    </source>
</evidence>
<dbReference type="PROSITE" id="PS50853">
    <property type="entry name" value="FN3"/>
    <property type="match status" value="1"/>
</dbReference>
<dbReference type="CDD" id="cd00063">
    <property type="entry name" value="FN3"/>
    <property type="match status" value="1"/>
</dbReference>
<feature type="region of interest" description="Disordered" evidence="2">
    <location>
        <begin position="121"/>
        <end position="172"/>
    </location>
</feature>
<dbReference type="Ensembl" id="ENSOKIT00005114060.1">
    <property type="protein sequence ID" value="ENSOKIP00005106416.1"/>
    <property type="gene ID" value="ENSOKIG00005046743.1"/>
</dbReference>
<sequence>MFTDKQHTQTKQDTNPTLCKIKHNDTLKTGGISHTHSVVGQRWATWQPIVKTTTTSAVVQWEQSQGDIDRYRLTVTPNQTDGTAKGRQDLTLPSERDSAQIDGLDPGHLYDITLVAEKGGIESKPATGDSAGNTKPVKDILNTKAKGEEPERVKDWSGPGSVTVKGTNGTKE</sequence>
<dbReference type="InterPro" id="IPR050991">
    <property type="entry name" value="ECM_Regulatory_Proteins"/>
</dbReference>
<evidence type="ECO:0000313" key="4">
    <source>
        <dbReference type="Ensembl" id="ENSOKIP00005106416.1"/>
    </source>
</evidence>
<protein>
    <recommendedName>
        <fullName evidence="3">Fibronectin type-III domain-containing protein</fullName>
    </recommendedName>
</protein>
<dbReference type="PANTHER" id="PTHR46708">
    <property type="entry name" value="TENASCIN"/>
    <property type="match status" value="1"/>
</dbReference>
<evidence type="ECO:0000313" key="5">
    <source>
        <dbReference type="Proteomes" id="UP000694557"/>
    </source>
</evidence>
<dbReference type="InterPro" id="IPR003961">
    <property type="entry name" value="FN3_dom"/>
</dbReference>
<dbReference type="SMART" id="SM00060">
    <property type="entry name" value="FN3"/>
    <property type="match status" value="1"/>
</dbReference>
<dbReference type="GeneTree" id="ENSGT00940000180480"/>
<dbReference type="Proteomes" id="UP000694557">
    <property type="component" value="Unassembled WGS sequence"/>
</dbReference>
<dbReference type="InterPro" id="IPR036116">
    <property type="entry name" value="FN3_sf"/>
</dbReference>
<accession>A0A8C7KUE9</accession>
<dbReference type="Pfam" id="PF00041">
    <property type="entry name" value="fn3"/>
    <property type="match status" value="1"/>
</dbReference>
<reference evidence="4" key="1">
    <citation type="submission" date="2025-08" db="UniProtKB">
        <authorList>
            <consortium name="Ensembl"/>
        </authorList>
    </citation>
    <scope>IDENTIFICATION</scope>
</reference>
<keyword evidence="5" id="KW-1185">Reference proteome</keyword>
<evidence type="ECO:0000259" key="3">
    <source>
        <dbReference type="PROSITE" id="PS50853"/>
    </source>
</evidence>